<dbReference type="EMBL" id="JADBRO010000030">
    <property type="protein sequence ID" value="MBE4856599.1"/>
    <property type="molecule type" value="Genomic_DNA"/>
</dbReference>
<organism evidence="3 4">
    <name type="scientific">Enterobacter pasteurii</name>
    <dbReference type="NCBI Taxonomy" id="3029761"/>
    <lineage>
        <taxon>Bacteria</taxon>
        <taxon>Pseudomonadati</taxon>
        <taxon>Pseudomonadota</taxon>
        <taxon>Gammaproteobacteria</taxon>
        <taxon>Enterobacterales</taxon>
        <taxon>Enterobacteriaceae</taxon>
        <taxon>Enterobacter</taxon>
        <taxon>Enterobacter cloacae complex</taxon>
    </lineage>
</organism>
<dbReference type="Proteomes" id="UP001296720">
    <property type="component" value="Unassembled WGS sequence"/>
</dbReference>
<keyword evidence="4" id="KW-1185">Reference proteome</keyword>
<reference evidence="3 4" key="1">
    <citation type="submission" date="2020-10" db="EMBL/GenBank/DDBJ databases">
        <title>High risk of septic shock deaths with Enterobacter bugandensis among Enterobacter cloacae complex isolates that physiologically colonize newborns in neonatal intensive care unit bis.</title>
        <authorList>
            <person name="Girlich D."/>
            <person name="Ouzani S."/>
            <person name="Emeraud C."/>
            <person name="Bonnin R.A."/>
            <person name="Gauthier L."/>
            <person name="Le Sache N."/>
            <person name="Mokhtari M."/>
            <person name="Langlois I."/>
            <person name="Begasse C."/>
            <person name="Arangia N."/>
            <person name="Fournier S."/>
            <person name="Fortineau N."/>
            <person name="Naas T."/>
            <person name="Dortet L."/>
        </authorList>
    </citation>
    <scope>NUCLEOTIDE SEQUENCE [LARGE SCALE GENOMIC DNA]</scope>
    <source>
        <strain evidence="3 4">P40RS</strain>
    </source>
</reference>
<protein>
    <submittedName>
        <fullName evidence="3">WYL domain-containing protein</fullName>
    </submittedName>
</protein>
<evidence type="ECO:0000313" key="3">
    <source>
        <dbReference type="EMBL" id="MBE4856599.1"/>
    </source>
</evidence>
<dbReference type="InterPro" id="IPR059020">
    <property type="entry name" value="CapW_CTD"/>
</dbReference>
<comment type="caution">
    <text evidence="3">The sequence shown here is derived from an EMBL/GenBank/DDBJ whole genome shotgun (WGS) entry which is preliminary data.</text>
</comment>
<dbReference type="Pfam" id="PF13280">
    <property type="entry name" value="WYL"/>
    <property type="match status" value="1"/>
</dbReference>
<dbReference type="Pfam" id="PF26107">
    <property type="entry name" value="BrxR_CTD"/>
    <property type="match status" value="1"/>
</dbReference>
<gene>
    <name evidence="3" type="ORF">IM311_21255</name>
</gene>
<evidence type="ECO:0000259" key="2">
    <source>
        <dbReference type="Pfam" id="PF26107"/>
    </source>
</evidence>
<proteinExistence type="predicted"/>
<dbReference type="PROSITE" id="PS52050">
    <property type="entry name" value="WYL"/>
    <property type="match status" value="1"/>
</dbReference>
<sequence length="165" mass="19197">MTRAITQRKKVEIEYLSVTSGKSKRIITPHSLFDDGLKIYVRAYDSKHKKFISLSPSRITKANLLNVIAEKGETISDDIEWNNIVELEIVPHPRIKFKDTIEYEYRMIRGSLIVKVREATAGFYLRAWNVDCSFDAILNSEIYQLHLKNHAQYAKKDFMFLAPTE</sequence>
<dbReference type="InterPro" id="IPR026881">
    <property type="entry name" value="WYL_dom"/>
</dbReference>
<evidence type="ECO:0000259" key="1">
    <source>
        <dbReference type="Pfam" id="PF13280"/>
    </source>
</evidence>
<name>A0ABR9QCM0_9ENTR</name>
<evidence type="ECO:0000313" key="4">
    <source>
        <dbReference type="Proteomes" id="UP001296720"/>
    </source>
</evidence>
<feature type="domain" description="WYL" evidence="1">
    <location>
        <begin position="2"/>
        <end position="62"/>
    </location>
</feature>
<feature type="domain" description="DNA-binding transcriptional repressor CapW C-terminal dimerisation" evidence="2">
    <location>
        <begin position="84"/>
        <end position="151"/>
    </location>
</feature>
<accession>A0ABR9QCM0</accession>